<proteinExistence type="predicted"/>
<dbReference type="PANTHER" id="PTHR34180:SF1">
    <property type="entry name" value="BETA-ALANYL-DOPAMINE_CARCININE HYDROLASE"/>
    <property type="match status" value="1"/>
</dbReference>
<dbReference type="PANTHER" id="PTHR34180">
    <property type="entry name" value="PEPTIDASE C45"/>
    <property type="match status" value="1"/>
</dbReference>
<feature type="domain" description="Peptidase C45 hydrolase" evidence="1">
    <location>
        <begin position="115"/>
        <end position="253"/>
    </location>
</feature>
<accession>A0A0M0BQS1</accession>
<comment type="caution">
    <text evidence="2">The sequence shown here is derived from an EMBL/GenBank/DDBJ whole genome shotgun (WGS) entry which is preliminary data.</text>
</comment>
<dbReference type="InterPro" id="IPR047801">
    <property type="entry name" value="Peptidase_C45"/>
</dbReference>
<dbReference type="NCBIfam" id="NF040521">
    <property type="entry name" value="C45_proenzyme"/>
    <property type="match status" value="1"/>
</dbReference>
<organism evidence="2 3">
    <name type="scientific">miscellaneous Crenarchaeota group-15 archaeon DG-45</name>
    <dbReference type="NCBI Taxonomy" id="1685127"/>
    <lineage>
        <taxon>Archaea</taxon>
        <taxon>Candidatus Bathyarchaeota</taxon>
        <taxon>MCG-15</taxon>
    </lineage>
</organism>
<dbReference type="InterPro" id="IPR005079">
    <property type="entry name" value="Peptidase_C45_hydrolase"/>
</dbReference>
<evidence type="ECO:0000313" key="3">
    <source>
        <dbReference type="Proteomes" id="UP000037210"/>
    </source>
</evidence>
<dbReference type="EMBL" id="LFWZ01000018">
    <property type="protein sequence ID" value="KON30928.1"/>
    <property type="molecule type" value="Genomic_DNA"/>
</dbReference>
<protein>
    <recommendedName>
        <fullName evidence="1">Peptidase C45 hydrolase domain-containing protein</fullName>
    </recommendedName>
</protein>
<dbReference type="Gene3D" id="3.60.60.10">
    <property type="entry name" value="Penicillin V Acylase, Chain A"/>
    <property type="match status" value="1"/>
</dbReference>
<dbReference type="Proteomes" id="UP000037210">
    <property type="component" value="Unassembled WGS sequence"/>
</dbReference>
<evidence type="ECO:0000259" key="1">
    <source>
        <dbReference type="Pfam" id="PF03417"/>
    </source>
</evidence>
<sequence>MRGTPKERGRVHGESLRPMIFEVLDRWKYQLGQQLRGDPDELVNEFVEGTGFISAVERWTPHLLEEVEGIADGAGADFNDIFALQLMDEGGWYLQSLEQRAGGRCSSLGCFREGDSPAILAQNLDWSNYIEGLGVLFRIKHPGSKLESLVPTVAGVIGTCGLNNRPIGICTNALWSHLNSSTEGLPVNFIVREVLEKLSLDAAIDFIHEIGHASGENYVMGDAEKVVDFECSPRKVVQHIPYEGSRRVYHTNHPLVNDNLIFPSGRPPRIRLTTDSVT</sequence>
<dbReference type="Gene3D" id="1.10.10.2120">
    <property type="match status" value="1"/>
</dbReference>
<dbReference type="AlphaFoldDB" id="A0A0M0BQS1"/>
<dbReference type="Pfam" id="PF03417">
    <property type="entry name" value="AAT"/>
    <property type="match status" value="1"/>
</dbReference>
<gene>
    <name evidence="2" type="ORF">AC482_02480</name>
</gene>
<name>A0A0M0BQS1_9ARCH</name>
<reference evidence="2 3" key="1">
    <citation type="submission" date="2015-06" db="EMBL/GenBank/DDBJ databases">
        <title>New insights into the roles of widespread benthic archaea in carbon and nitrogen cycling.</title>
        <authorList>
            <person name="Lazar C.S."/>
            <person name="Baker B.J."/>
            <person name="Seitz K.W."/>
            <person name="Hyde A.S."/>
            <person name="Dick G.J."/>
            <person name="Hinrichs K.-U."/>
            <person name="Teske A.P."/>
        </authorList>
    </citation>
    <scope>NUCLEOTIDE SEQUENCE [LARGE SCALE GENOMIC DNA]</scope>
    <source>
        <strain evidence="2">DG-45</strain>
    </source>
</reference>
<evidence type="ECO:0000313" key="2">
    <source>
        <dbReference type="EMBL" id="KON30928.1"/>
    </source>
</evidence>
<dbReference type="InterPro" id="IPR047794">
    <property type="entry name" value="C45_proenzyme-like"/>
</dbReference>